<keyword evidence="2" id="KW-0808">Transferase</keyword>
<evidence type="ECO:0000313" key="2">
    <source>
        <dbReference type="EMBL" id="XDT71512.1"/>
    </source>
</evidence>
<organism evidence="2">
    <name type="scientific">Thermohahella caldifontis</name>
    <dbReference type="NCBI Taxonomy" id="3142973"/>
    <lineage>
        <taxon>Bacteria</taxon>
        <taxon>Pseudomonadati</taxon>
        <taxon>Pseudomonadota</taxon>
        <taxon>Gammaproteobacteria</taxon>
        <taxon>Oceanospirillales</taxon>
        <taxon>Hahellaceae</taxon>
        <taxon>Thermohahella</taxon>
    </lineage>
</organism>
<sequence length="249" mass="28410">MPNHAQNAWVCTQCDHTYPCVDGVIDTLYGDPPPRTLAQWLMESDWVVRLYESRLWRRNPLFEWYAGISFQEEVREILRAADLQPDNQVLDLACGSGLYSRVLARQVRRGRVVGVDISWPMLRHAVRRAATERLDNLTFVRADALRLPFPDNAFDVVNCCGALHLFDDVDAVLAEMQRVLRPGGRMTAAVFRQRGDTQLSARSAWLGVTRFVPDELLKMIGRAGFAEREIHHNRGGWMLVSSQKTRHPA</sequence>
<dbReference type="EC" id="2.1.-.-" evidence="2"/>
<dbReference type="GO" id="GO:0032259">
    <property type="term" value="P:methylation"/>
    <property type="evidence" value="ECO:0007669"/>
    <property type="project" value="UniProtKB-KW"/>
</dbReference>
<dbReference type="RefSeq" id="WP_369600548.1">
    <property type="nucleotide sequence ID" value="NZ_CP154858.1"/>
</dbReference>
<keyword evidence="2" id="KW-0489">Methyltransferase</keyword>
<protein>
    <submittedName>
        <fullName evidence="2">Class I SAM-dependent methyltransferase</fullName>
        <ecNumber evidence="2">2.1.-.-</ecNumber>
    </submittedName>
</protein>
<reference evidence="2" key="1">
    <citation type="submission" date="2024-05" db="EMBL/GenBank/DDBJ databases">
        <title>Genome sequencing of novel strain.</title>
        <authorList>
            <person name="Ganbat D."/>
            <person name="Ganbat S."/>
            <person name="Lee S.-J."/>
        </authorList>
    </citation>
    <scope>NUCLEOTIDE SEQUENCE</scope>
    <source>
        <strain evidence="2">SMD15-11</strain>
    </source>
</reference>
<feature type="domain" description="Methyltransferase" evidence="1">
    <location>
        <begin position="89"/>
        <end position="184"/>
    </location>
</feature>
<dbReference type="InterPro" id="IPR029063">
    <property type="entry name" value="SAM-dependent_MTases_sf"/>
</dbReference>
<proteinExistence type="predicted"/>
<dbReference type="KEGG" id="tcd:AAIA72_11935"/>
<dbReference type="GO" id="GO:0008168">
    <property type="term" value="F:methyltransferase activity"/>
    <property type="evidence" value="ECO:0007669"/>
    <property type="project" value="UniProtKB-KW"/>
</dbReference>
<evidence type="ECO:0000259" key="1">
    <source>
        <dbReference type="Pfam" id="PF13649"/>
    </source>
</evidence>
<dbReference type="PANTHER" id="PTHR43591:SF24">
    <property type="entry name" value="2-METHOXY-6-POLYPRENYL-1,4-BENZOQUINOL METHYLASE, MITOCHONDRIAL"/>
    <property type="match status" value="1"/>
</dbReference>
<dbReference type="Gene3D" id="3.40.50.150">
    <property type="entry name" value="Vaccinia Virus protein VP39"/>
    <property type="match status" value="1"/>
</dbReference>
<name>A0AB39UTD6_9GAMM</name>
<dbReference type="Pfam" id="PF13649">
    <property type="entry name" value="Methyltransf_25"/>
    <property type="match status" value="1"/>
</dbReference>
<dbReference type="SUPFAM" id="SSF53335">
    <property type="entry name" value="S-adenosyl-L-methionine-dependent methyltransferases"/>
    <property type="match status" value="1"/>
</dbReference>
<accession>A0AB39UTD6</accession>
<dbReference type="CDD" id="cd02440">
    <property type="entry name" value="AdoMet_MTases"/>
    <property type="match status" value="1"/>
</dbReference>
<dbReference type="InterPro" id="IPR041698">
    <property type="entry name" value="Methyltransf_25"/>
</dbReference>
<dbReference type="EMBL" id="CP154858">
    <property type="protein sequence ID" value="XDT71512.1"/>
    <property type="molecule type" value="Genomic_DNA"/>
</dbReference>
<gene>
    <name evidence="2" type="ORF">AAIA72_11935</name>
</gene>
<dbReference type="AlphaFoldDB" id="A0AB39UTD6"/>
<dbReference type="PANTHER" id="PTHR43591">
    <property type="entry name" value="METHYLTRANSFERASE"/>
    <property type="match status" value="1"/>
</dbReference>